<dbReference type="InterPro" id="IPR039564">
    <property type="entry name" value="Peptidase_C39-like"/>
</dbReference>
<dbReference type="Proteomes" id="UP001281447">
    <property type="component" value="Unassembled WGS sequence"/>
</dbReference>
<evidence type="ECO:0000259" key="1">
    <source>
        <dbReference type="Pfam" id="PF13529"/>
    </source>
</evidence>
<feature type="domain" description="Peptidase C39-like" evidence="1">
    <location>
        <begin position="11"/>
        <end position="172"/>
    </location>
</feature>
<dbReference type="EMBL" id="JAWDIP010000003">
    <property type="protein sequence ID" value="MDY0393270.1"/>
    <property type="molecule type" value="Genomic_DNA"/>
</dbReference>
<dbReference type="InterPro" id="IPR038765">
    <property type="entry name" value="Papain-like_cys_pep_sf"/>
</dbReference>
<dbReference type="PANTHER" id="PTHR37806:SF1">
    <property type="entry name" value="PEPTIDASE C39-LIKE DOMAIN-CONTAINING PROTEIN"/>
    <property type="match status" value="1"/>
</dbReference>
<organism evidence="2 3">
    <name type="scientific">Tigheibacillus halophilus</name>
    <dbReference type="NCBI Taxonomy" id="361280"/>
    <lineage>
        <taxon>Bacteria</taxon>
        <taxon>Bacillati</taxon>
        <taxon>Bacillota</taxon>
        <taxon>Bacilli</taxon>
        <taxon>Bacillales</taxon>
        <taxon>Bacillaceae</taxon>
        <taxon>Tigheibacillus</taxon>
    </lineage>
</organism>
<dbReference type="Gene3D" id="3.90.70.10">
    <property type="entry name" value="Cysteine proteinases"/>
    <property type="match status" value="1"/>
</dbReference>
<name>A0ABU5C288_9BACI</name>
<evidence type="ECO:0000313" key="2">
    <source>
        <dbReference type="EMBL" id="MDY0393270.1"/>
    </source>
</evidence>
<dbReference type="PANTHER" id="PTHR37806">
    <property type="entry name" value="LMO0724 PROTEIN"/>
    <property type="match status" value="1"/>
</dbReference>
<reference evidence="2 3" key="1">
    <citation type="submission" date="2023-10" db="EMBL/GenBank/DDBJ databases">
        <title>Virgibacillus halophilus 5B73C genome.</title>
        <authorList>
            <person name="Miliotis G."/>
            <person name="Sengupta P."/>
            <person name="Hameed A."/>
            <person name="Chuvochina M."/>
            <person name="Mcdonagh F."/>
            <person name="Simpson A.C."/>
            <person name="Singh N.K."/>
            <person name="Rekha P.D."/>
            <person name="Raman K."/>
            <person name="Hugenholtz P."/>
            <person name="Venkateswaran K."/>
        </authorList>
    </citation>
    <scope>NUCLEOTIDE SEQUENCE [LARGE SCALE GENOMIC DNA]</scope>
    <source>
        <strain evidence="2 3">5B73C</strain>
    </source>
</reference>
<keyword evidence="3" id="KW-1185">Reference proteome</keyword>
<sequence length="208" mass="23816">MDIDNKVRIDNIPVLYQYPELPTGCEATALAMLLNWAGVKVSRFEIADALPKGPKVQEVNGMWCGAHPNKHFVGDPYSDDGSFGVFEKPILFVVEKYLPGKSIDLTGVHFDLILQQIARNIPVMAWTTLKQQTTYHSKTWRDEEENEIKWYTYEHAVLLVGYTNEHVIAHDPDTGKVENYEKERFILNWKSMGCRAITLKKPSHPDIK</sequence>
<evidence type="ECO:0000313" key="3">
    <source>
        <dbReference type="Proteomes" id="UP001281447"/>
    </source>
</evidence>
<gene>
    <name evidence="2" type="ORF">RWE15_01045</name>
</gene>
<comment type="caution">
    <text evidence="2">The sequence shown here is derived from an EMBL/GenBank/DDBJ whole genome shotgun (WGS) entry which is preliminary data.</text>
</comment>
<dbReference type="Pfam" id="PF13529">
    <property type="entry name" value="Peptidase_C39_2"/>
    <property type="match status" value="1"/>
</dbReference>
<dbReference type="SUPFAM" id="SSF54001">
    <property type="entry name" value="Cysteine proteinases"/>
    <property type="match status" value="1"/>
</dbReference>
<proteinExistence type="predicted"/>
<protein>
    <submittedName>
        <fullName evidence="2">C39 family peptidase</fullName>
    </submittedName>
</protein>
<accession>A0ABU5C288</accession>
<dbReference type="RefSeq" id="WP_390356797.1">
    <property type="nucleotide sequence ID" value="NZ_JBHUIZ010000013.1"/>
</dbReference>